<name>A0A8H7Z5T0_AJECA</name>
<sequence>MGFYYWLFRAGFLADHVRFPEQIILTLFPLGSAILKSERGTTSWRRPALKCSTLQIKLHECFVLFQMLWLGLVCRYFSKIMIIDRDLRRSIIPIANWKYEGD</sequence>
<protein>
    <submittedName>
        <fullName evidence="1">Uncharacterized protein</fullName>
    </submittedName>
</protein>
<dbReference type="Proteomes" id="UP000670092">
    <property type="component" value="Unassembled WGS sequence"/>
</dbReference>
<gene>
    <name evidence="1" type="ORF">I7I52_01246</name>
</gene>
<dbReference type="EMBL" id="JAEVHI010000001">
    <property type="protein sequence ID" value="KAG5303291.1"/>
    <property type="molecule type" value="Genomic_DNA"/>
</dbReference>
<organism evidence="1 2">
    <name type="scientific">Ajellomyces capsulatus</name>
    <name type="common">Darling's disease fungus</name>
    <name type="synonym">Histoplasma capsulatum</name>
    <dbReference type="NCBI Taxonomy" id="5037"/>
    <lineage>
        <taxon>Eukaryota</taxon>
        <taxon>Fungi</taxon>
        <taxon>Dikarya</taxon>
        <taxon>Ascomycota</taxon>
        <taxon>Pezizomycotina</taxon>
        <taxon>Eurotiomycetes</taxon>
        <taxon>Eurotiomycetidae</taxon>
        <taxon>Onygenales</taxon>
        <taxon>Ajellomycetaceae</taxon>
        <taxon>Histoplasma</taxon>
    </lineage>
</organism>
<comment type="caution">
    <text evidence="1">The sequence shown here is derived from an EMBL/GenBank/DDBJ whole genome shotgun (WGS) entry which is preliminary data.</text>
</comment>
<evidence type="ECO:0000313" key="1">
    <source>
        <dbReference type="EMBL" id="KAG5303291.1"/>
    </source>
</evidence>
<evidence type="ECO:0000313" key="2">
    <source>
        <dbReference type="Proteomes" id="UP000670092"/>
    </source>
</evidence>
<dbReference type="VEuPathDB" id="FungiDB:I7I52_01246"/>
<accession>A0A8H7Z5T0</accession>
<proteinExistence type="predicted"/>
<reference evidence="1 2" key="1">
    <citation type="submission" date="2021-01" db="EMBL/GenBank/DDBJ databases">
        <title>Chromosome-level genome assembly of a human fungal pathogen reveals clustering of transcriptionally co-regulated genes.</title>
        <authorList>
            <person name="Voorhies M."/>
            <person name="Cohen S."/>
            <person name="Shea T.P."/>
            <person name="Petrus S."/>
            <person name="Munoz J.F."/>
            <person name="Poplawski S."/>
            <person name="Goldman W.E."/>
            <person name="Michael T."/>
            <person name="Cuomo C.A."/>
            <person name="Sil A."/>
            <person name="Beyhan S."/>
        </authorList>
    </citation>
    <scope>NUCLEOTIDE SEQUENCE [LARGE SCALE GENOMIC DNA]</scope>
    <source>
        <strain evidence="1 2">G184AR</strain>
    </source>
</reference>
<dbReference type="AlphaFoldDB" id="A0A8H7Z5T0"/>